<sequence>MSPSSRVLPAQVARPGLRSRRLMHSLPAWAGGLLLAAAMATPGFFSVPNLVALAGTLSLIGCVAVGMTFITMSGNVMSFALGATCAATSMITAHYSALGMGAALSAGLSFAVLYSALQGWLIGVFRANSLIVSIAALTLLGGVAQYLSQGQSLYAAGDTLVFFRQRVGGVPVSLFVLLLVAACSHWALRRTRFGHQVVLIGSNADAAAVAGLPVVRCLAASYGVAGLCAGVAGVLVAARFGSGTMEYGIGLDYSAISAVLVGGTAIGGGSGSVLRTLIGGLVIAVLQSLLLLHGLDTQYQYLLIGIIVLLAIVIQYKGAK</sequence>
<evidence type="ECO:0000256" key="3">
    <source>
        <dbReference type="ARBA" id="ARBA00022692"/>
    </source>
</evidence>
<keyword evidence="2" id="KW-1003">Cell membrane</keyword>
<proteinExistence type="predicted"/>
<organism evidence="7 8">
    <name type="scientific">Mesopusillimonas faecipullorum</name>
    <dbReference type="NCBI Taxonomy" id="2755040"/>
    <lineage>
        <taxon>Bacteria</taxon>
        <taxon>Pseudomonadati</taxon>
        <taxon>Pseudomonadota</taxon>
        <taxon>Betaproteobacteria</taxon>
        <taxon>Burkholderiales</taxon>
        <taxon>Alcaligenaceae</taxon>
        <taxon>Mesopusillimonas</taxon>
    </lineage>
</organism>
<name>A0ABS8C984_9BURK</name>
<evidence type="ECO:0000256" key="4">
    <source>
        <dbReference type="ARBA" id="ARBA00022989"/>
    </source>
</evidence>
<dbReference type="Proteomes" id="UP000776983">
    <property type="component" value="Unassembled WGS sequence"/>
</dbReference>
<feature type="transmembrane region" description="Helical" evidence="6">
    <location>
        <begin position="130"/>
        <end position="148"/>
    </location>
</feature>
<comment type="caution">
    <text evidence="7">The sequence shown here is derived from an EMBL/GenBank/DDBJ whole genome shotgun (WGS) entry which is preliminary data.</text>
</comment>
<keyword evidence="3 6" id="KW-0812">Transmembrane</keyword>
<evidence type="ECO:0000256" key="2">
    <source>
        <dbReference type="ARBA" id="ARBA00022475"/>
    </source>
</evidence>
<dbReference type="InterPro" id="IPR001851">
    <property type="entry name" value="ABC_transp_permease"/>
</dbReference>
<feature type="transmembrane region" description="Helical" evidence="6">
    <location>
        <begin position="50"/>
        <end position="70"/>
    </location>
</feature>
<reference evidence="7 8" key="1">
    <citation type="submission" date="2020-07" db="EMBL/GenBank/DDBJ databases">
        <title>Pusillimonas sp. nov., isolated from poultry manure in Taiwan.</title>
        <authorList>
            <person name="Lin S.-Y."/>
            <person name="Tang Y.-S."/>
            <person name="Young C.-C."/>
        </authorList>
    </citation>
    <scope>NUCLEOTIDE SEQUENCE [LARGE SCALE GENOMIC DNA]</scope>
    <source>
        <strain evidence="7 8">CC-YST705</strain>
    </source>
</reference>
<keyword evidence="5 6" id="KW-0472">Membrane</keyword>
<feature type="transmembrane region" description="Helical" evidence="6">
    <location>
        <begin position="222"/>
        <end position="241"/>
    </location>
</feature>
<accession>A0ABS8C984</accession>
<dbReference type="EMBL" id="JACDXW010000001">
    <property type="protein sequence ID" value="MCB5362591.1"/>
    <property type="molecule type" value="Genomic_DNA"/>
</dbReference>
<dbReference type="CDD" id="cd06579">
    <property type="entry name" value="TM_PBP1_transp_AraH_like"/>
    <property type="match status" value="1"/>
</dbReference>
<evidence type="ECO:0000256" key="6">
    <source>
        <dbReference type="SAM" id="Phobius"/>
    </source>
</evidence>
<evidence type="ECO:0000256" key="5">
    <source>
        <dbReference type="ARBA" id="ARBA00023136"/>
    </source>
</evidence>
<feature type="transmembrane region" description="Helical" evidence="6">
    <location>
        <begin position="298"/>
        <end position="316"/>
    </location>
</feature>
<evidence type="ECO:0000256" key="1">
    <source>
        <dbReference type="ARBA" id="ARBA00004651"/>
    </source>
</evidence>
<evidence type="ECO:0000313" key="7">
    <source>
        <dbReference type="EMBL" id="MCB5362591.1"/>
    </source>
</evidence>
<dbReference type="PANTHER" id="PTHR32196">
    <property type="entry name" value="ABC TRANSPORTER PERMEASE PROTEIN YPHD-RELATED-RELATED"/>
    <property type="match status" value="1"/>
</dbReference>
<keyword evidence="8" id="KW-1185">Reference proteome</keyword>
<dbReference type="RefSeq" id="WP_226952820.1">
    <property type="nucleotide sequence ID" value="NZ_JACDXW010000001.1"/>
</dbReference>
<dbReference type="PANTHER" id="PTHR32196:SF72">
    <property type="entry name" value="RIBOSE IMPORT PERMEASE PROTEIN RBSC"/>
    <property type="match status" value="1"/>
</dbReference>
<gene>
    <name evidence="7" type="ORF">H0484_02325</name>
</gene>
<comment type="subcellular location">
    <subcellularLocation>
        <location evidence="1">Cell membrane</location>
        <topology evidence="1">Multi-pass membrane protein</topology>
    </subcellularLocation>
</comment>
<feature type="transmembrane region" description="Helical" evidence="6">
    <location>
        <begin position="273"/>
        <end position="292"/>
    </location>
</feature>
<keyword evidence="4 6" id="KW-1133">Transmembrane helix</keyword>
<feature type="transmembrane region" description="Helical" evidence="6">
    <location>
        <begin position="103"/>
        <end position="123"/>
    </location>
</feature>
<protein>
    <submittedName>
        <fullName evidence="7">ABC transporter permease</fullName>
    </submittedName>
</protein>
<feature type="transmembrane region" description="Helical" evidence="6">
    <location>
        <begin position="247"/>
        <end position="266"/>
    </location>
</feature>
<feature type="transmembrane region" description="Helical" evidence="6">
    <location>
        <begin position="168"/>
        <end position="188"/>
    </location>
</feature>
<evidence type="ECO:0000313" key="8">
    <source>
        <dbReference type="Proteomes" id="UP000776983"/>
    </source>
</evidence>
<dbReference type="Pfam" id="PF02653">
    <property type="entry name" value="BPD_transp_2"/>
    <property type="match status" value="1"/>
</dbReference>